<dbReference type="GO" id="GO:0004644">
    <property type="term" value="F:phosphoribosylglycinamide formyltransferase activity"/>
    <property type="evidence" value="ECO:0007669"/>
    <property type="project" value="UniProtKB-EC"/>
</dbReference>
<feature type="domain" description="Formyl transferase N-terminal" evidence="5">
    <location>
        <begin position="1"/>
        <end position="177"/>
    </location>
</feature>
<dbReference type="InterPro" id="IPR002376">
    <property type="entry name" value="Formyl_transf_N"/>
</dbReference>
<evidence type="ECO:0000256" key="4">
    <source>
        <dbReference type="ARBA" id="ARBA00022755"/>
    </source>
</evidence>
<keyword evidence="4" id="KW-0658">Purine biosynthesis</keyword>
<protein>
    <recommendedName>
        <fullName evidence="2">phosphoribosylglycinamide formyltransferase 1</fullName>
        <ecNumber evidence="2">2.1.2.2</ecNumber>
    </recommendedName>
</protein>
<sequence>MRLAVLVSGTGSILEAISHSGIEISLVVADRECEAIKRALDIGLNVELIERSDFGEKFDRVSYTNQLVRKLEVAEIELIAMAGFGTILEKPIYDAYAGKVLNTHPSLLPAFPGWNAVEEAIIAGVEETGCTIHQATLEVDSGPILAQETVPILEGDDTASLHERIKIIERKLYVSVIKRIMNEPDYGSVV</sequence>
<gene>
    <name evidence="6" type="ORF">METZ01_LOCUS117083</name>
</gene>
<evidence type="ECO:0000256" key="2">
    <source>
        <dbReference type="ARBA" id="ARBA00012254"/>
    </source>
</evidence>
<dbReference type="GO" id="GO:0005829">
    <property type="term" value="C:cytosol"/>
    <property type="evidence" value="ECO:0007669"/>
    <property type="project" value="TreeGrafter"/>
</dbReference>
<name>A0A381XHN2_9ZZZZ</name>
<dbReference type="EC" id="2.1.2.2" evidence="2"/>
<dbReference type="InterPro" id="IPR004607">
    <property type="entry name" value="GART"/>
</dbReference>
<dbReference type="PANTHER" id="PTHR43369:SF2">
    <property type="entry name" value="PHOSPHORIBOSYLGLYCINAMIDE FORMYLTRANSFERASE"/>
    <property type="match status" value="1"/>
</dbReference>
<dbReference type="HAMAP" id="MF_01930">
    <property type="entry name" value="PurN"/>
    <property type="match status" value="1"/>
</dbReference>
<proteinExistence type="inferred from homology"/>
<keyword evidence="3" id="KW-0808">Transferase</keyword>
<dbReference type="AlphaFoldDB" id="A0A381XHN2"/>
<accession>A0A381XHN2</accession>
<dbReference type="Gene3D" id="3.40.50.170">
    <property type="entry name" value="Formyl transferase, N-terminal domain"/>
    <property type="match status" value="1"/>
</dbReference>
<dbReference type="InterPro" id="IPR036477">
    <property type="entry name" value="Formyl_transf_N_sf"/>
</dbReference>
<dbReference type="GO" id="GO:0006189">
    <property type="term" value="P:'de novo' IMP biosynthetic process"/>
    <property type="evidence" value="ECO:0007669"/>
    <property type="project" value="InterPro"/>
</dbReference>
<organism evidence="6">
    <name type="scientific">marine metagenome</name>
    <dbReference type="NCBI Taxonomy" id="408172"/>
    <lineage>
        <taxon>unclassified sequences</taxon>
        <taxon>metagenomes</taxon>
        <taxon>ecological metagenomes</taxon>
    </lineage>
</organism>
<evidence type="ECO:0000259" key="5">
    <source>
        <dbReference type="Pfam" id="PF00551"/>
    </source>
</evidence>
<evidence type="ECO:0000313" key="6">
    <source>
        <dbReference type="EMBL" id="SVA64229.1"/>
    </source>
</evidence>
<dbReference type="NCBIfam" id="TIGR00639">
    <property type="entry name" value="PurN"/>
    <property type="match status" value="1"/>
</dbReference>
<comment type="pathway">
    <text evidence="1">Purine metabolism; IMP biosynthesis via de novo pathway; N(2)-formyl-N(1)-(5-phospho-D-ribosyl)glycinamide from N(1)-(5-phospho-D-ribosyl)glycinamide (10-formyl THF route): step 1/1.</text>
</comment>
<evidence type="ECO:0000256" key="3">
    <source>
        <dbReference type="ARBA" id="ARBA00022679"/>
    </source>
</evidence>
<dbReference type="SUPFAM" id="SSF53328">
    <property type="entry name" value="Formyltransferase"/>
    <property type="match status" value="1"/>
</dbReference>
<evidence type="ECO:0000256" key="1">
    <source>
        <dbReference type="ARBA" id="ARBA00005054"/>
    </source>
</evidence>
<dbReference type="Pfam" id="PF00551">
    <property type="entry name" value="Formyl_trans_N"/>
    <property type="match status" value="1"/>
</dbReference>
<dbReference type="EMBL" id="UINC01015215">
    <property type="protein sequence ID" value="SVA64229.1"/>
    <property type="molecule type" value="Genomic_DNA"/>
</dbReference>
<reference evidence="6" key="1">
    <citation type="submission" date="2018-05" db="EMBL/GenBank/DDBJ databases">
        <authorList>
            <person name="Lanie J.A."/>
            <person name="Ng W.-L."/>
            <person name="Kazmierczak K.M."/>
            <person name="Andrzejewski T.M."/>
            <person name="Davidsen T.M."/>
            <person name="Wayne K.J."/>
            <person name="Tettelin H."/>
            <person name="Glass J.I."/>
            <person name="Rusch D."/>
            <person name="Podicherti R."/>
            <person name="Tsui H.-C.T."/>
            <person name="Winkler M.E."/>
        </authorList>
    </citation>
    <scope>NUCLEOTIDE SEQUENCE</scope>
</reference>
<dbReference type="PANTHER" id="PTHR43369">
    <property type="entry name" value="PHOSPHORIBOSYLGLYCINAMIDE FORMYLTRANSFERASE"/>
    <property type="match status" value="1"/>
</dbReference>